<protein>
    <submittedName>
        <fullName evidence="1">Uncharacterized protein</fullName>
    </submittedName>
</protein>
<evidence type="ECO:0000313" key="1">
    <source>
        <dbReference type="EMBL" id="KAK6636146.1"/>
    </source>
</evidence>
<name>A0AAN8S6W9_POLSC</name>
<reference evidence="1 2" key="1">
    <citation type="submission" date="2023-10" db="EMBL/GenBank/DDBJ databases">
        <title>Genomes of two closely related lineages of the louse Polyplax serrata with different host specificities.</title>
        <authorList>
            <person name="Martinu J."/>
            <person name="Tarabai H."/>
            <person name="Stefka J."/>
            <person name="Hypsa V."/>
        </authorList>
    </citation>
    <scope>NUCLEOTIDE SEQUENCE [LARGE SCALE GENOMIC DNA]</scope>
    <source>
        <strain evidence="1">HR10_N</strain>
    </source>
</reference>
<sequence length="83" mass="9890">MPRNSEDRFKISNNPKKKRNRVSFLPVHEVINAFKTSNKRRVKEEKELHPFCADIRNKKLFNDLFPSVPQMIGCRQMQHPDQV</sequence>
<proteinExistence type="predicted"/>
<accession>A0AAN8S6W9</accession>
<gene>
    <name evidence="1" type="ORF">RUM43_009798</name>
</gene>
<comment type="caution">
    <text evidence="1">The sequence shown here is derived from an EMBL/GenBank/DDBJ whole genome shotgun (WGS) entry which is preliminary data.</text>
</comment>
<organism evidence="1 2">
    <name type="scientific">Polyplax serrata</name>
    <name type="common">Common mouse louse</name>
    <dbReference type="NCBI Taxonomy" id="468196"/>
    <lineage>
        <taxon>Eukaryota</taxon>
        <taxon>Metazoa</taxon>
        <taxon>Ecdysozoa</taxon>
        <taxon>Arthropoda</taxon>
        <taxon>Hexapoda</taxon>
        <taxon>Insecta</taxon>
        <taxon>Pterygota</taxon>
        <taxon>Neoptera</taxon>
        <taxon>Paraneoptera</taxon>
        <taxon>Psocodea</taxon>
        <taxon>Troctomorpha</taxon>
        <taxon>Phthiraptera</taxon>
        <taxon>Anoplura</taxon>
        <taxon>Polyplacidae</taxon>
        <taxon>Polyplax</taxon>
    </lineage>
</organism>
<dbReference type="AlphaFoldDB" id="A0AAN8S6W9"/>
<evidence type="ECO:0000313" key="2">
    <source>
        <dbReference type="Proteomes" id="UP001372834"/>
    </source>
</evidence>
<dbReference type="Proteomes" id="UP001372834">
    <property type="component" value="Unassembled WGS sequence"/>
</dbReference>
<dbReference type="EMBL" id="JAWJWE010000004">
    <property type="protein sequence ID" value="KAK6636146.1"/>
    <property type="molecule type" value="Genomic_DNA"/>
</dbReference>